<dbReference type="Proteomes" id="UP000289738">
    <property type="component" value="Chromosome B10"/>
</dbReference>
<gene>
    <name evidence="3" type="ORF">Ahy_B10g100851</name>
</gene>
<evidence type="ECO:0000313" key="3">
    <source>
        <dbReference type="EMBL" id="RYQ82254.1"/>
    </source>
</evidence>
<dbReference type="SUPFAM" id="SSF55797">
    <property type="entry name" value="PR-1-like"/>
    <property type="match status" value="1"/>
</dbReference>
<dbReference type="Gene3D" id="3.40.33.10">
    <property type="entry name" value="CAP"/>
    <property type="match status" value="1"/>
</dbReference>
<feature type="domain" description="SCP" evidence="2">
    <location>
        <begin position="22"/>
        <end position="161"/>
    </location>
</feature>
<evidence type="ECO:0000313" key="4">
    <source>
        <dbReference type="Proteomes" id="UP000289738"/>
    </source>
</evidence>
<comment type="caution">
    <text evidence="3">The sequence shown here is derived from an EMBL/GenBank/DDBJ whole genome shotgun (WGS) entry which is preliminary data.</text>
</comment>
<sequence>MKMVIISLLSVLSVLSIMCDDGFPSDYLYGQNAARADVGVKPLKWSKQLTRMAEKFLNKHIIHCLQGQLVARYSIYHGQNTARIPGFENLTAIHQAVEMWVEQKRYYDYESNSCIGGGNLCHSYTQVVWKDSKEIGCSRVTCRIGGSLVACIYRPLGNVAGQRPY</sequence>
<evidence type="ECO:0000259" key="2">
    <source>
        <dbReference type="SMART" id="SM00198"/>
    </source>
</evidence>
<dbReference type="EMBL" id="SDMP01000020">
    <property type="protein sequence ID" value="RYQ82254.1"/>
    <property type="molecule type" value="Genomic_DNA"/>
</dbReference>
<dbReference type="SMART" id="SM00198">
    <property type="entry name" value="SCP"/>
    <property type="match status" value="1"/>
</dbReference>
<feature type="chain" id="PRO_5019438174" description="SCP domain-containing protein" evidence="1">
    <location>
        <begin position="20"/>
        <end position="165"/>
    </location>
</feature>
<protein>
    <recommendedName>
        <fullName evidence="2">SCP domain-containing protein</fullName>
    </recommendedName>
</protein>
<dbReference type="PRINTS" id="PR00837">
    <property type="entry name" value="V5TPXLIKE"/>
</dbReference>
<keyword evidence="4" id="KW-1185">Reference proteome</keyword>
<dbReference type="AlphaFoldDB" id="A0A444WXU0"/>
<dbReference type="InterPro" id="IPR001283">
    <property type="entry name" value="CRISP-related"/>
</dbReference>
<reference evidence="3 4" key="1">
    <citation type="submission" date="2019-01" db="EMBL/GenBank/DDBJ databases">
        <title>Sequencing of cultivated peanut Arachis hypogaea provides insights into genome evolution and oil improvement.</title>
        <authorList>
            <person name="Chen X."/>
        </authorList>
    </citation>
    <scope>NUCLEOTIDE SEQUENCE [LARGE SCALE GENOMIC DNA]</scope>
    <source>
        <strain evidence="4">cv. Fuhuasheng</strain>
        <tissue evidence="3">Leaves</tissue>
    </source>
</reference>
<name>A0A444WXU0_ARAHY</name>
<keyword evidence="1" id="KW-0732">Signal</keyword>
<feature type="signal peptide" evidence="1">
    <location>
        <begin position="1"/>
        <end position="19"/>
    </location>
</feature>
<dbReference type="Gramene" id="arahy.Tifrunner.gnm2.ann2.Ah20g071900.1">
    <property type="protein sequence ID" value="arahy.Tifrunner.gnm2.ann2.Ah20g071900.1-CDS-1"/>
    <property type="gene ID" value="arahy.Tifrunner.gnm2.ann2.Ah20g071900"/>
</dbReference>
<dbReference type="PANTHER" id="PTHR10334">
    <property type="entry name" value="CYSTEINE-RICH SECRETORY PROTEIN-RELATED"/>
    <property type="match status" value="1"/>
</dbReference>
<dbReference type="InterPro" id="IPR035940">
    <property type="entry name" value="CAP_sf"/>
</dbReference>
<dbReference type="Pfam" id="PF00188">
    <property type="entry name" value="CAP"/>
    <property type="match status" value="1"/>
</dbReference>
<proteinExistence type="predicted"/>
<dbReference type="SMR" id="A0A444WXU0"/>
<organism evidence="3 4">
    <name type="scientific">Arachis hypogaea</name>
    <name type="common">Peanut</name>
    <dbReference type="NCBI Taxonomy" id="3818"/>
    <lineage>
        <taxon>Eukaryota</taxon>
        <taxon>Viridiplantae</taxon>
        <taxon>Streptophyta</taxon>
        <taxon>Embryophyta</taxon>
        <taxon>Tracheophyta</taxon>
        <taxon>Spermatophyta</taxon>
        <taxon>Magnoliopsida</taxon>
        <taxon>eudicotyledons</taxon>
        <taxon>Gunneridae</taxon>
        <taxon>Pentapetalae</taxon>
        <taxon>rosids</taxon>
        <taxon>fabids</taxon>
        <taxon>Fabales</taxon>
        <taxon>Fabaceae</taxon>
        <taxon>Papilionoideae</taxon>
        <taxon>50 kb inversion clade</taxon>
        <taxon>dalbergioids sensu lato</taxon>
        <taxon>Dalbergieae</taxon>
        <taxon>Pterocarpus clade</taxon>
        <taxon>Arachis</taxon>
    </lineage>
</organism>
<dbReference type="InterPro" id="IPR014044">
    <property type="entry name" value="CAP_dom"/>
</dbReference>
<evidence type="ECO:0000256" key="1">
    <source>
        <dbReference type="SAM" id="SignalP"/>
    </source>
</evidence>
<dbReference type="STRING" id="3818.A0A444WXU0"/>
<accession>A0A444WXU0</accession>
<dbReference type="FunFam" id="3.40.33.10:FF:000004">
    <property type="entry name" value="CAP, cysteine-rich secretory protein, antigen 5"/>
    <property type="match status" value="1"/>
</dbReference>